<sequence length="110" mass="12273">MLHNTKNSTSTTARRLRICELDYTATAGVLNFCDALMRDYEGDKRSEAEDNDGPLNFELPECVDEANEVWGYCGLALLHMPGAEALVKEGDDLQMLMDLSIALLSPYRLD</sequence>
<protein>
    <submittedName>
        <fullName evidence="1">Uncharacterized protein</fullName>
    </submittedName>
</protein>
<dbReference type="EnsemblPlants" id="TraesCS4A02G459800.1">
    <property type="protein sequence ID" value="TraesCS4A02G459800.1.cds1"/>
    <property type="gene ID" value="TraesCS4A02G459800"/>
</dbReference>
<reference evidence="1" key="1">
    <citation type="submission" date="2018-08" db="EMBL/GenBank/DDBJ databases">
        <authorList>
            <person name="Rossello M."/>
        </authorList>
    </citation>
    <scope>NUCLEOTIDE SEQUENCE [LARGE SCALE GENOMIC DNA]</scope>
    <source>
        <strain evidence="1">cv. Chinese Spring</strain>
    </source>
</reference>
<proteinExistence type="predicted"/>
<dbReference type="Gramene" id="TraesCS4A03G1157700.1">
    <property type="protein sequence ID" value="TraesCS4A03G1157700.1.CDS1"/>
    <property type="gene ID" value="TraesCS4A03G1157700"/>
</dbReference>
<name>A0A3B6I5S6_WHEAT</name>
<dbReference type="AlphaFoldDB" id="A0A3B6I5S6"/>
<dbReference type="GO" id="GO:0004857">
    <property type="term" value="F:enzyme inhibitor activity"/>
    <property type="evidence" value="ECO:0000318"/>
    <property type="project" value="GO_Central"/>
</dbReference>
<evidence type="ECO:0000313" key="1">
    <source>
        <dbReference type="EnsemblPlants" id="TraesCS4A02G459800.1.cds1"/>
    </source>
</evidence>
<dbReference type="Proteomes" id="UP000019116">
    <property type="component" value="Chromosome 4A"/>
</dbReference>
<dbReference type="Gramene" id="TraesCS4A02G459800.1">
    <property type="protein sequence ID" value="TraesCS4A02G459800.1.cds1"/>
    <property type="gene ID" value="TraesCS4A02G459800"/>
</dbReference>
<keyword evidence="2" id="KW-1185">Reference proteome</keyword>
<accession>A0A3B6I5S6</accession>
<dbReference type="GO" id="GO:0009827">
    <property type="term" value="P:plant-type cell wall modification"/>
    <property type="evidence" value="ECO:0000318"/>
    <property type="project" value="GO_Central"/>
</dbReference>
<dbReference type="OMA" id="DEANEVW"/>
<reference evidence="1" key="2">
    <citation type="submission" date="2018-10" db="UniProtKB">
        <authorList>
            <consortium name="EnsemblPlants"/>
        </authorList>
    </citation>
    <scope>IDENTIFICATION</scope>
</reference>
<organism evidence="1">
    <name type="scientific">Triticum aestivum</name>
    <name type="common">Wheat</name>
    <dbReference type="NCBI Taxonomy" id="4565"/>
    <lineage>
        <taxon>Eukaryota</taxon>
        <taxon>Viridiplantae</taxon>
        <taxon>Streptophyta</taxon>
        <taxon>Embryophyta</taxon>
        <taxon>Tracheophyta</taxon>
        <taxon>Spermatophyta</taxon>
        <taxon>Magnoliopsida</taxon>
        <taxon>Liliopsida</taxon>
        <taxon>Poales</taxon>
        <taxon>Poaceae</taxon>
        <taxon>BOP clade</taxon>
        <taxon>Pooideae</taxon>
        <taxon>Triticodae</taxon>
        <taxon>Triticeae</taxon>
        <taxon>Triticinae</taxon>
        <taxon>Triticum</taxon>
    </lineage>
</organism>
<dbReference type="OrthoDB" id="1915198at2759"/>
<evidence type="ECO:0000313" key="2">
    <source>
        <dbReference type="Proteomes" id="UP000019116"/>
    </source>
</evidence>
<dbReference type="GO" id="GO:0009505">
    <property type="term" value="C:plant-type cell wall"/>
    <property type="evidence" value="ECO:0000318"/>
    <property type="project" value="GO_Central"/>
</dbReference>